<evidence type="ECO:0008006" key="4">
    <source>
        <dbReference type="Google" id="ProtNLM"/>
    </source>
</evidence>
<feature type="transmembrane region" description="Helical" evidence="1">
    <location>
        <begin position="64"/>
        <end position="80"/>
    </location>
</feature>
<dbReference type="EMBL" id="DYXN01000078">
    <property type="protein sequence ID" value="HJE86982.1"/>
    <property type="molecule type" value="Genomic_DNA"/>
</dbReference>
<evidence type="ECO:0000313" key="3">
    <source>
        <dbReference type="Proteomes" id="UP000721920"/>
    </source>
</evidence>
<name>A0A921JXL8_9LACO</name>
<gene>
    <name evidence="2" type="ORF">K8U88_05280</name>
</gene>
<dbReference type="Proteomes" id="UP000721920">
    <property type="component" value="Unassembled WGS sequence"/>
</dbReference>
<feature type="transmembrane region" description="Helical" evidence="1">
    <location>
        <begin position="37"/>
        <end position="57"/>
    </location>
</feature>
<reference evidence="2" key="2">
    <citation type="submission" date="2021-09" db="EMBL/GenBank/DDBJ databases">
        <authorList>
            <person name="Gilroy R."/>
        </authorList>
    </citation>
    <scope>NUCLEOTIDE SEQUENCE</scope>
    <source>
        <strain evidence="2">CHK173-2145</strain>
    </source>
</reference>
<feature type="transmembrane region" description="Helical" evidence="1">
    <location>
        <begin position="12"/>
        <end position="31"/>
    </location>
</feature>
<keyword evidence="1" id="KW-0472">Membrane</keyword>
<sequence>MAFLKRIGWRYWLVSLVMGIVVPALVAWIGLDPVLRFGGLLAVINGCLAIGLGRAIYRRTQPGWWLLIWPVVYLLGAYLFLPQYTYYFAVVYLCLSYLSYGLTQTKKTVES</sequence>
<keyword evidence="1" id="KW-0812">Transmembrane</keyword>
<feature type="transmembrane region" description="Helical" evidence="1">
    <location>
        <begin position="86"/>
        <end position="103"/>
    </location>
</feature>
<comment type="caution">
    <text evidence="2">The sequence shown here is derived from an EMBL/GenBank/DDBJ whole genome shotgun (WGS) entry which is preliminary data.</text>
</comment>
<accession>A0A921JXL8</accession>
<evidence type="ECO:0000313" key="2">
    <source>
        <dbReference type="EMBL" id="HJE86982.1"/>
    </source>
</evidence>
<evidence type="ECO:0000256" key="1">
    <source>
        <dbReference type="SAM" id="Phobius"/>
    </source>
</evidence>
<protein>
    <recommendedName>
        <fullName evidence="4">Integral membrane protein</fullName>
    </recommendedName>
</protein>
<proteinExistence type="predicted"/>
<reference evidence="2" key="1">
    <citation type="journal article" date="2021" name="PeerJ">
        <title>Extensive microbial diversity within the chicken gut microbiome revealed by metagenomics and culture.</title>
        <authorList>
            <person name="Gilroy R."/>
            <person name="Ravi A."/>
            <person name="Getino M."/>
            <person name="Pursley I."/>
            <person name="Horton D.L."/>
            <person name="Alikhan N.F."/>
            <person name="Baker D."/>
            <person name="Gharbi K."/>
            <person name="Hall N."/>
            <person name="Watson M."/>
            <person name="Adriaenssens E.M."/>
            <person name="Foster-Nyarko E."/>
            <person name="Jarju S."/>
            <person name="Secka A."/>
            <person name="Antonio M."/>
            <person name="Oren A."/>
            <person name="Chaudhuri R.R."/>
            <person name="La Ragione R."/>
            <person name="Hildebrand F."/>
            <person name="Pallen M.J."/>
        </authorList>
    </citation>
    <scope>NUCLEOTIDE SEQUENCE</scope>
    <source>
        <strain evidence="2">CHK173-2145</strain>
    </source>
</reference>
<organism evidence="2 3">
    <name type="scientific">Levilactobacillus hammesii</name>
    <dbReference type="NCBI Taxonomy" id="267633"/>
    <lineage>
        <taxon>Bacteria</taxon>
        <taxon>Bacillati</taxon>
        <taxon>Bacillota</taxon>
        <taxon>Bacilli</taxon>
        <taxon>Lactobacillales</taxon>
        <taxon>Lactobacillaceae</taxon>
        <taxon>Levilactobacillus</taxon>
    </lineage>
</organism>
<keyword evidence="1" id="KW-1133">Transmembrane helix</keyword>
<dbReference type="AlphaFoldDB" id="A0A921JXL8"/>